<proteinExistence type="inferred from homology"/>
<evidence type="ECO:0000256" key="11">
    <source>
        <dbReference type="PROSITE-ProRule" id="PRU01360"/>
    </source>
</evidence>
<evidence type="ECO:0000259" key="14">
    <source>
        <dbReference type="Pfam" id="PF00593"/>
    </source>
</evidence>
<keyword evidence="7" id="KW-0406">Ion transport</keyword>
<evidence type="ECO:0000256" key="5">
    <source>
        <dbReference type="ARBA" id="ARBA00022692"/>
    </source>
</evidence>
<dbReference type="InterPro" id="IPR039426">
    <property type="entry name" value="TonB-dep_rcpt-like"/>
</dbReference>
<dbReference type="SUPFAM" id="SSF56935">
    <property type="entry name" value="Porins"/>
    <property type="match status" value="1"/>
</dbReference>
<evidence type="ECO:0000256" key="9">
    <source>
        <dbReference type="ARBA" id="ARBA00023136"/>
    </source>
</evidence>
<keyword evidence="8 12" id="KW-0798">TonB box</keyword>
<keyword evidence="6" id="KW-0408">Iron</keyword>
<comment type="similarity">
    <text evidence="11 12">Belongs to the TonB-dependent receptor family.</text>
</comment>
<keyword evidence="5 11" id="KW-0812">Transmembrane</keyword>
<dbReference type="InterPro" id="IPR000531">
    <property type="entry name" value="Beta-barrel_TonB"/>
</dbReference>
<evidence type="ECO:0000313" key="17">
    <source>
        <dbReference type="Proteomes" id="UP000519126"/>
    </source>
</evidence>
<evidence type="ECO:0000256" key="2">
    <source>
        <dbReference type="ARBA" id="ARBA00022448"/>
    </source>
</evidence>
<evidence type="ECO:0000256" key="12">
    <source>
        <dbReference type="RuleBase" id="RU003357"/>
    </source>
</evidence>
<keyword evidence="9 11" id="KW-0472">Membrane</keyword>
<dbReference type="Proteomes" id="UP000519126">
    <property type="component" value="Unassembled WGS sequence"/>
</dbReference>
<dbReference type="CDD" id="cd01347">
    <property type="entry name" value="ligand_gated_channel"/>
    <property type="match status" value="1"/>
</dbReference>
<dbReference type="PROSITE" id="PS52016">
    <property type="entry name" value="TONB_DEPENDENT_REC_3"/>
    <property type="match status" value="1"/>
</dbReference>
<protein>
    <submittedName>
        <fullName evidence="16">TonB-dependent receptor</fullName>
    </submittedName>
</protein>
<comment type="subcellular location">
    <subcellularLocation>
        <location evidence="1 11">Cell outer membrane</location>
        <topology evidence="1 11">Multi-pass membrane protein</topology>
    </subcellularLocation>
</comment>
<gene>
    <name evidence="16" type="ORF">HHL01_14345</name>
</gene>
<dbReference type="GO" id="GO:0009279">
    <property type="term" value="C:cell outer membrane"/>
    <property type="evidence" value="ECO:0007669"/>
    <property type="project" value="UniProtKB-SubCell"/>
</dbReference>
<accession>A0A7X9U8U2</accession>
<dbReference type="InterPro" id="IPR036942">
    <property type="entry name" value="Beta-barrel_TonB_sf"/>
</dbReference>
<keyword evidence="3 11" id="KW-1134">Transmembrane beta strand</keyword>
<dbReference type="EMBL" id="JABBCX010000005">
    <property type="protein sequence ID" value="NMF49343.1"/>
    <property type="molecule type" value="Genomic_DNA"/>
</dbReference>
<keyword evidence="13" id="KW-0732">Signal</keyword>
<evidence type="ECO:0000259" key="15">
    <source>
        <dbReference type="Pfam" id="PF07715"/>
    </source>
</evidence>
<evidence type="ECO:0000256" key="3">
    <source>
        <dbReference type="ARBA" id="ARBA00022452"/>
    </source>
</evidence>
<dbReference type="PANTHER" id="PTHR32552">
    <property type="entry name" value="FERRICHROME IRON RECEPTOR-RELATED"/>
    <property type="match status" value="1"/>
</dbReference>
<feature type="domain" description="TonB-dependent receptor-like beta-barrel" evidence="14">
    <location>
        <begin position="239"/>
        <end position="676"/>
    </location>
</feature>
<feature type="signal peptide" evidence="13">
    <location>
        <begin position="1"/>
        <end position="28"/>
    </location>
</feature>
<dbReference type="GO" id="GO:0006826">
    <property type="term" value="P:iron ion transport"/>
    <property type="evidence" value="ECO:0007669"/>
    <property type="project" value="UniProtKB-KW"/>
</dbReference>
<name>A0A7X9U8U2_9GAMM</name>
<keyword evidence="16" id="KW-0675">Receptor</keyword>
<dbReference type="Pfam" id="PF00593">
    <property type="entry name" value="TonB_dep_Rec_b-barrel"/>
    <property type="match status" value="1"/>
</dbReference>
<evidence type="ECO:0000256" key="1">
    <source>
        <dbReference type="ARBA" id="ARBA00004571"/>
    </source>
</evidence>
<keyword evidence="2 11" id="KW-0813">Transport</keyword>
<evidence type="ECO:0000256" key="8">
    <source>
        <dbReference type="ARBA" id="ARBA00023077"/>
    </source>
</evidence>
<keyword evidence="4" id="KW-0410">Iron transport</keyword>
<reference evidence="16 17" key="1">
    <citation type="submission" date="2020-04" db="EMBL/GenBank/DDBJ databases">
        <title>Genome Sequencing and Assembley of Pseudoalteromonas artica.</title>
        <authorList>
            <person name="Akerly B."/>
            <person name="Cook G."/>
        </authorList>
    </citation>
    <scope>NUCLEOTIDE SEQUENCE [LARGE SCALE GENOMIC DNA]</scope>
    <source>
        <strain evidence="16 17">NEC-BIFX-0059</strain>
    </source>
</reference>
<dbReference type="Gene3D" id="2.40.170.20">
    <property type="entry name" value="TonB-dependent receptor, beta-barrel domain"/>
    <property type="match status" value="1"/>
</dbReference>
<feature type="chain" id="PRO_5030626254" evidence="13">
    <location>
        <begin position="29"/>
        <end position="713"/>
    </location>
</feature>
<evidence type="ECO:0000256" key="13">
    <source>
        <dbReference type="SAM" id="SignalP"/>
    </source>
</evidence>
<dbReference type="Pfam" id="PF07715">
    <property type="entry name" value="Plug"/>
    <property type="match status" value="1"/>
</dbReference>
<evidence type="ECO:0000256" key="7">
    <source>
        <dbReference type="ARBA" id="ARBA00023065"/>
    </source>
</evidence>
<evidence type="ECO:0000256" key="4">
    <source>
        <dbReference type="ARBA" id="ARBA00022496"/>
    </source>
</evidence>
<dbReference type="PROSITE" id="PS51257">
    <property type="entry name" value="PROKAR_LIPOPROTEIN"/>
    <property type="match status" value="1"/>
</dbReference>
<evidence type="ECO:0000313" key="16">
    <source>
        <dbReference type="EMBL" id="NMF49343.1"/>
    </source>
</evidence>
<dbReference type="PANTHER" id="PTHR32552:SF81">
    <property type="entry name" value="TONB-DEPENDENT OUTER MEMBRANE RECEPTOR"/>
    <property type="match status" value="1"/>
</dbReference>
<sequence length="713" mass="79643">MSRYNRTKFHKTLLASAVSLSCFSHVNAQEQNNTANTIEKISVISRGRVESIQNVPDSVTAFSADTIEKSRITSFRDVANLTPNLSQLDNFRPGLARITIRGLITPQVGDPPLAFVVDGVTAPDLEFINQDLVDIERIEVMRGAQGALYGRGAIGGAVIVTTKKPIEDFEGKVKGSIGNGNTYNLNAVVSGSLNDENTAYFRAGGYIKDTDGLIKNTYTGDKADPLKEQSVFSQLEFELTEDTSINLKGKYTSSEAGFAYYQGVNDDIIEDFSINTSQNIINEDERDVYELSAKLTQHYDLGKFEFVTAYSNSENEHFYDGDYSADATFIDEDGFFRAPFGTEGLYDVESLTVESRFISQSDQEFRWSVSAFYQQRDRDTAVLFFDDFTDAQILTRKDFANDEPYLSIIDNNSSDAWALAGQFNYDITSQLELTGALRYDHDTRESFDPTNKTDTYAKKSFSQLQPKVTLGYQVTDDFLLYTGYSHGFRSGGFNEPAEGISRTFNQEVSDSYEMGFKTSLFDSKVTLNGAAFIIDQDDAQFTQFNVDTFTLENLSIDEVQTKGLELEAAYAATSNLSINLSAGIIDSEIKSFALRPELAGRPQFWVPEYNYGLSANHNLELNGSWSLFSRAELLIEGPKTFSIDIPDVESSRYTYLNAGVGIKAEQWTVQVYVDNLTDERAIEDIFLYGDGITELARQPNKPRSYGVELSYDF</sequence>
<dbReference type="RefSeq" id="WP_170072384.1">
    <property type="nucleotide sequence ID" value="NZ_JABBCX010000005.1"/>
</dbReference>
<organism evidence="16 17">
    <name type="scientific">Pseudoalteromonas arctica</name>
    <dbReference type="NCBI Taxonomy" id="394751"/>
    <lineage>
        <taxon>Bacteria</taxon>
        <taxon>Pseudomonadati</taxon>
        <taxon>Pseudomonadota</taxon>
        <taxon>Gammaproteobacteria</taxon>
        <taxon>Alteromonadales</taxon>
        <taxon>Pseudoalteromonadaceae</taxon>
        <taxon>Pseudoalteromonas</taxon>
    </lineage>
</organism>
<comment type="caution">
    <text evidence="16">The sequence shown here is derived from an EMBL/GenBank/DDBJ whole genome shotgun (WGS) entry which is preliminary data.</text>
</comment>
<evidence type="ECO:0000256" key="10">
    <source>
        <dbReference type="ARBA" id="ARBA00023237"/>
    </source>
</evidence>
<evidence type="ECO:0000256" key="6">
    <source>
        <dbReference type="ARBA" id="ARBA00023004"/>
    </source>
</evidence>
<dbReference type="InterPro" id="IPR012910">
    <property type="entry name" value="Plug_dom"/>
</dbReference>
<feature type="domain" description="TonB-dependent receptor plug" evidence="15">
    <location>
        <begin position="52"/>
        <end position="157"/>
    </location>
</feature>
<dbReference type="AlphaFoldDB" id="A0A7X9U8U2"/>
<keyword evidence="10 11" id="KW-0998">Cell outer membrane</keyword>